<evidence type="ECO:0000256" key="15">
    <source>
        <dbReference type="ARBA" id="ARBA00023157"/>
    </source>
</evidence>
<evidence type="ECO:0000256" key="3">
    <source>
        <dbReference type="ARBA" id="ARBA00022475"/>
    </source>
</evidence>
<dbReference type="GO" id="GO:0004672">
    <property type="term" value="F:protein kinase activity"/>
    <property type="evidence" value="ECO:0007669"/>
    <property type="project" value="InterPro"/>
</dbReference>
<feature type="transmembrane region" description="Helical" evidence="20">
    <location>
        <begin position="486"/>
        <end position="509"/>
    </location>
</feature>
<dbReference type="InterPro" id="IPR000719">
    <property type="entry name" value="Prot_kinase_dom"/>
</dbReference>
<dbReference type="InterPro" id="IPR011009">
    <property type="entry name" value="Kinase-like_dom_sf"/>
</dbReference>
<evidence type="ECO:0000256" key="4">
    <source>
        <dbReference type="ARBA" id="ARBA00022527"/>
    </source>
</evidence>
<evidence type="ECO:0000256" key="17">
    <source>
        <dbReference type="ARBA" id="ARBA00023180"/>
    </source>
</evidence>
<keyword evidence="11 23" id="KW-0418">Kinase</keyword>
<sequence>MRYRVKLLLLLLLTSFWDPCAWCATEPGDVAVLEKIRKGLDNPELLKWPSGDPDPCGNKWPHVYCAGNRVSQIQLQNFGLSGRLPEDFNELTELVNLGLQRNNFSGELPSLSGLSKLQYAFLNENQFDTIPADFFNGLSSLEVLALSKNPLNVSGWMLPKALGDSAQLTNLSLIDCNLIGPLPEVLGSMHSLTVLQMSDNMLSGEIPQSYATLPLQILWLNEQKGNQISGTIDAIASMTMLREAWLHGNSFTGMIPSSIGQLVSLESLWLNNNQLVGVIPENIAALKQLQSLRLDNNFFVGAIPETSIANFSYSNNPTCQDTPGVPCSVEVTALLDFLNGVNYPVNLAKSWSGNDPCNGWLGVSCSGSNVSTINLPNFNLNGTLSPSLSRLSSLVHVFLQGNHLNGTIPTELTSLQSLKLLNLSSNNLEPPVPKFSNAVNIIVDNNILIQNPGTPSSGGDNTSGGRSSTPSKPVNGSSESKRSKQLVIVVPVVVGIFFLSLAGFLICLIQKKKRLPPAVVVHPKDSSDPDSFVKVAVADFNANSLTATGDLHSNISSATTESHVVQSGNLTVSVQILRSATQNFSASNELGRGGFGVVYKGELHDGSMIAVKRMESAVISKKGFEEFQAEIAVLSKVRHRNLVSLLGYSIEGNERLLVYEYMAQGALSRHLFKWRELALDPLPWKRRLNIALDVARAMEYLHTLAQDKGFIHRDLKSSNILLDDDFHAKVSDFGLVKLAPNGDHSMATRLAGTFGYLAPESFTELPPDGIFWSTVTGKITTKADVFSFGVVLLELVTGLMALDEDRCDEKRYLVSWFCDSKWSREKLKEAVDQQIDASDEEAFQSVCKVVELAGHCTARDPHQRPDMGHAVNVLSSMVQKWKPGGYDLDENFGIDFGQPLLQMVKGWQDADGTCFPSRNIDDSKESIPARPAGFAESFTSLDGR</sequence>
<keyword evidence="14 20" id="KW-0472">Membrane</keyword>
<gene>
    <name evidence="23" type="primary">TMK1</name>
    <name evidence="23" type="ORF">AXF42_Ash013840</name>
</gene>
<evidence type="ECO:0000256" key="16">
    <source>
        <dbReference type="ARBA" id="ARBA00023170"/>
    </source>
</evidence>
<keyword evidence="15" id="KW-1015">Disulfide bond</keyword>
<evidence type="ECO:0000256" key="5">
    <source>
        <dbReference type="ARBA" id="ARBA00022614"/>
    </source>
</evidence>
<keyword evidence="9" id="KW-0677">Repeat</keyword>
<name>A0A2I0AS04_9ASPA</name>
<dbReference type="Gene3D" id="1.10.510.10">
    <property type="entry name" value="Transferase(Phosphotransferase) domain 1"/>
    <property type="match status" value="1"/>
</dbReference>
<evidence type="ECO:0000313" key="23">
    <source>
        <dbReference type="EMBL" id="PKA58334.1"/>
    </source>
</evidence>
<keyword evidence="5" id="KW-0433">Leucine-rich repeat</keyword>
<dbReference type="SUPFAM" id="SSF56112">
    <property type="entry name" value="Protein kinase-like (PK-like)"/>
    <property type="match status" value="1"/>
</dbReference>
<dbReference type="Pfam" id="PF07714">
    <property type="entry name" value="PK_Tyr_Ser-Thr"/>
    <property type="match status" value="1"/>
</dbReference>
<evidence type="ECO:0000256" key="1">
    <source>
        <dbReference type="ARBA" id="ARBA00004162"/>
    </source>
</evidence>
<evidence type="ECO:0000256" key="21">
    <source>
        <dbReference type="SAM" id="SignalP"/>
    </source>
</evidence>
<feature type="binding site" evidence="18">
    <location>
        <position position="612"/>
    </location>
    <ligand>
        <name>ATP</name>
        <dbReference type="ChEBI" id="CHEBI:30616"/>
    </ligand>
</feature>
<dbReference type="InterPro" id="IPR008271">
    <property type="entry name" value="Ser/Thr_kinase_AS"/>
</dbReference>
<evidence type="ECO:0000256" key="18">
    <source>
        <dbReference type="PROSITE-ProRule" id="PRU10141"/>
    </source>
</evidence>
<comment type="similarity">
    <text evidence="2">Belongs to the protein kinase superfamily. Ser/Thr protein kinase family.</text>
</comment>
<organism evidence="23 24">
    <name type="scientific">Apostasia shenzhenica</name>
    <dbReference type="NCBI Taxonomy" id="1088818"/>
    <lineage>
        <taxon>Eukaryota</taxon>
        <taxon>Viridiplantae</taxon>
        <taxon>Streptophyta</taxon>
        <taxon>Embryophyta</taxon>
        <taxon>Tracheophyta</taxon>
        <taxon>Spermatophyta</taxon>
        <taxon>Magnoliopsida</taxon>
        <taxon>Liliopsida</taxon>
        <taxon>Asparagales</taxon>
        <taxon>Orchidaceae</taxon>
        <taxon>Apostasioideae</taxon>
        <taxon>Apostasia</taxon>
    </lineage>
</organism>
<dbReference type="GO" id="GO:0005524">
    <property type="term" value="F:ATP binding"/>
    <property type="evidence" value="ECO:0007669"/>
    <property type="project" value="UniProtKB-UniRule"/>
</dbReference>
<keyword evidence="6" id="KW-0808">Transferase</keyword>
<dbReference type="SUPFAM" id="SSF52058">
    <property type="entry name" value="L domain-like"/>
    <property type="match status" value="2"/>
</dbReference>
<proteinExistence type="inferred from homology"/>
<keyword evidence="4" id="KW-0723">Serine/threonine-protein kinase</keyword>
<evidence type="ECO:0000256" key="12">
    <source>
        <dbReference type="ARBA" id="ARBA00022840"/>
    </source>
</evidence>
<dbReference type="Pfam" id="PF08263">
    <property type="entry name" value="LRRNT_2"/>
    <property type="match status" value="2"/>
</dbReference>
<evidence type="ECO:0000256" key="14">
    <source>
        <dbReference type="ARBA" id="ARBA00023136"/>
    </source>
</evidence>
<reference evidence="23 24" key="1">
    <citation type="journal article" date="2017" name="Nature">
        <title>The Apostasia genome and the evolution of orchids.</title>
        <authorList>
            <person name="Zhang G.Q."/>
            <person name="Liu K.W."/>
            <person name="Li Z."/>
            <person name="Lohaus R."/>
            <person name="Hsiao Y.Y."/>
            <person name="Niu S.C."/>
            <person name="Wang J.Y."/>
            <person name="Lin Y.C."/>
            <person name="Xu Q."/>
            <person name="Chen L.J."/>
            <person name="Yoshida K."/>
            <person name="Fujiwara S."/>
            <person name="Wang Z.W."/>
            <person name="Zhang Y.Q."/>
            <person name="Mitsuda N."/>
            <person name="Wang M."/>
            <person name="Liu G.H."/>
            <person name="Pecoraro L."/>
            <person name="Huang H.X."/>
            <person name="Xiao X.J."/>
            <person name="Lin M."/>
            <person name="Wu X.Y."/>
            <person name="Wu W.L."/>
            <person name="Chen Y.Y."/>
            <person name="Chang S.B."/>
            <person name="Sakamoto S."/>
            <person name="Ohme-Takagi M."/>
            <person name="Yagi M."/>
            <person name="Zeng S.J."/>
            <person name="Shen C.Y."/>
            <person name="Yeh C.M."/>
            <person name="Luo Y.B."/>
            <person name="Tsai W.C."/>
            <person name="Van de Peer Y."/>
            <person name="Liu Z.J."/>
        </authorList>
    </citation>
    <scope>NUCLEOTIDE SEQUENCE [LARGE SCALE GENOMIC DNA]</scope>
    <source>
        <strain evidence="24">cv. Shenzhen</strain>
        <tissue evidence="23">Stem</tissue>
    </source>
</reference>
<dbReference type="PANTHER" id="PTHR47986:SF1">
    <property type="entry name" value="OS04G0685900 PROTEIN"/>
    <property type="match status" value="1"/>
</dbReference>
<dbReference type="GO" id="GO:0005886">
    <property type="term" value="C:plasma membrane"/>
    <property type="evidence" value="ECO:0007669"/>
    <property type="project" value="UniProtKB-SubCell"/>
</dbReference>
<comment type="subcellular location">
    <subcellularLocation>
        <location evidence="1">Cell membrane</location>
        <topology evidence="1">Single-pass membrane protein</topology>
    </subcellularLocation>
</comment>
<dbReference type="PROSITE" id="PS00107">
    <property type="entry name" value="PROTEIN_KINASE_ATP"/>
    <property type="match status" value="1"/>
</dbReference>
<keyword evidence="12 18" id="KW-0067">ATP-binding</keyword>
<dbReference type="InterPro" id="IPR052422">
    <property type="entry name" value="Auxin_Ser/Thr_Kinase"/>
</dbReference>
<evidence type="ECO:0000256" key="8">
    <source>
        <dbReference type="ARBA" id="ARBA00022729"/>
    </source>
</evidence>
<dbReference type="InterPro" id="IPR001245">
    <property type="entry name" value="Ser-Thr/Tyr_kinase_cat_dom"/>
</dbReference>
<dbReference type="InterPro" id="IPR001611">
    <property type="entry name" value="Leu-rich_rpt"/>
</dbReference>
<dbReference type="Gene3D" id="3.30.200.20">
    <property type="entry name" value="Phosphorylase Kinase, domain 1"/>
    <property type="match status" value="1"/>
</dbReference>
<dbReference type="InterPro" id="IPR013210">
    <property type="entry name" value="LRR_N_plant-typ"/>
</dbReference>
<dbReference type="PANTHER" id="PTHR47986">
    <property type="entry name" value="OSJNBA0070M12.3 PROTEIN"/>
    <property type="match status" value="1"/>
</dbReference>
<dbReference type="InterPro" id="IPR032675">
    <property type="entry name" value="LRR_dom_sf"/>
</dbReference>
<keyword evidence="16 23" id="KW-0675">Receptor</keyword>
<dbReference type="OrthoDB" id="2018786at2759"/>
<evidence type="ECO:0000256" key="7">
    <source>
        <dbReference type="ARBA" id="ARBA00022692"/>
    </source>
</evidence>
<feature type="region of interest" description="Disordered" evidence="19">
    <location>
        <begin position="451"/>
        <end position="478"/>
    </location>
</feature>
<accession>A0A2I0AS04</accession>
<evidence type="ECO:0000313" key="24">
    <source>
        <dbReference type="Proteomes" id="UP000236161"/>
    </source>
</evidence>
<keyword evidence="17" id="KW-0325">Glycoprotein</keyword>
<dbReference type="Gene3D" id="3.80.10.10">
    <property type="entry name" value="Ribonuclease Inhibitor"/>
    <property type="match status" value="2"/>
</dbReference>
<dbReference type="PROSITE" id="PS00108">
    <property type="entry name" value="PROTEIN_KINASE_ST"/>
    <property type="match status" value="1"/>
</dbReference>
<dbReference type="FunFam" id="3.80.10.10:FF:000190">
    <property type="entry name" value="Receptor-like kinase TMK4"/>
    <property type="match status" value="1"/>
</dbReference>
<dbReference type="STRING" id="1088818.A0A2I0AS04"/>
<dbReference type="FunFam" id="3.30.200.20:FF:000226">
    <property type="entry name" value="receptor protein kinase TMK1"/>
    <property type="match status" value="1"/>
</dbReference>
<dbReference type="SMART" id="SM00369">
    <property type="entry name" value="LRR_TYP"/>
    <property type="match status" value="6"/>
</dbReference>
<keyword evidence="7 20" id="KW-0812">Transmembrane</keyword>
<dbReference type="FunFam" id="1.10.510.10:FF:000468">
    <property type="entry name" value="PTI1-like tyrosine-protein kinase 3"/>
    <property type="match status" value="1"/>
</dbReference>
<dbReference type="EMBL" id="KZ451953">
    <property type="protein sequence ID" value="PKA58334.1"/>
    <property type="molecule type" value="Genomic_DNA"/>
</dbReference>
<dbReference type="AlphaFoldDB" id="A0A2I0AS04"/>
<dbReference type="SMART" id="SM00220">
    <property type="entry name" value="S_TKc"/>
    <property type="match status" value="1"/>
</dbReference>
<keyword evidence="24" id="KW-1185">Reference proteome</keyword>
<dbReference type="InterPro" id="IPR017441">
    <property type="entry name" value="Protein_kinase_ATP_BS"/>
</dbReference>
<evidence type="ECO:0000256" key="2">
    <source>
        <dbReference type="ARBA" id="ARBA00008684"/>
    </source>
</evidence>
<keyword evidence="8 21" id="KW-0732">Signal</keyword>
<dbReference type="PROSITE" id="PS50011">
    <property type="entry name" value="PROTEIN_KINASE_DOM"/>
    <property type="match status" value="1"/>
</dbReference>
<feature type="region of interest" description="Disordered" evidence="19">
    <location>
        <begin position="917"/>
        <end position="944"/>
    </location>
</feature>
<dbReference type="Proteomes" id="UP000236161">
    <property type="component" value="Unassembled WGS sequence"/>
</dbReference>
<keyword evidence="13 20" id="KW-1133">Transmembrane helix</keyword>
<dbReference type="InterPro" id="IPR003591">
    <property type="entry name" value="Leu-rich_rpt_typical-subtyp"/>
</dbReference>
<feature type="chain" id="PRO_5014188881" evidence="21">
    <location>
        <begin position="24"/>
        <end position="944"/>
    </location>
</feature>
<evidence type="ECO:0000256" key="10">
    <source>
        <dbReference type="ARBA" id="ARBA00022741"/>
    </source>
</evidence>
<evidence type="ECO:0000256" key="19">
    <source>
        <dbReference type="SAM" id="MobiDB-lite"/>
    </source>
</evidence>
<evidence type="ECO:0000256" key="6">
    <source>
        <dbReference type="ARBA" id="ARBA00022679"/>
    </source>
</evidence>
<keyword evidence="3" id="KW-1003">Cell membrane</keyword>
<evidence type="ECO:0000256" key="13">
    <source>
        <dbReference type="ARBA" id="ARBA00022989"/>
    </source>
</evidence>
<keyword evidence="10 18" id="KW-0547">Nucleotide-binding</keyword>
<evidence type="ECO:0000259" key="22">
    <source>
        <dbReference type="PROSITE" id="PS50011"/>
    </source>
</evidence>
<dbReference type="Pfam" id="PF00560">
    <property type="entry name" value="LRR_1"/>
    <property type="match status" value="1"/>
</dbReference>
<feature type="domain" description="Protein kinase" evidence="22">
    <location>
        <begin position="584"/>
        <end position="878"/>
    </location>
</feature>
<evidence type="ECO:0000256" key="11">
    <source>
        <dbReference type="ARBA" id="ARBA00022777"/>
    </source>
</evidence>
<feature type="signal peptide" evidence="21">
    <location>
        <begin position="1"/>
        <end position="23"/>
    </location>
</feature>
<protein>
    <submittedName>
        <fullName evidence="23">Putative receptor protein kinase TMK1</fullName>
    </submittedName>
</protein>
<evidence type="ECO:0000256" key="20">
    <source>
        <dbReference type="SAM" id="Phobius"/>
    </source>
</evidence>
<dbReference type="FunFam" id="3.80.10.10:FF:000129">
    <property type="entry name" value="Leucine-rich repeat receptor-like kinase"/>
    <property type="match status" value="1"/>
</dbReference>
<evidence type="ECO:0000256" key="9">
    <source>
        <dbReference type="ARBA" id="ARBA00022737"/>
    </source>
</evidence>
<dbReference type="CDD" id="cd14066">
    <property type="entry name" value="STKc_IRAK"/>
    <property type="match status" value="1"/>
</dbReference>